<keyword evidence="6" id="KW-1185">Reference proteome</keyword>
<keyword evidence="1" id="KW-0175">Coiled coil</keyword>
<reference evidence="5" key="1">
    <citation type="submission" date="2023-08" db="EMBL/GenBank/DDBJ databases">
        <authorList>
            <person name="Chen Y."/>
            <person name="Shah S."/>
            <person name="Dougan E. K."/>
            <person name="Thang M."/>
            <person name="Chan C."/>
        </authorList>
    </citation>
    <scope>NUCLEOTIDE SEQUENCE</scope>
</reference>
<dbReference type="AlphaFoldDB" id="A0AA36I4S8"/>
<keyword evidence="3" id="KW-0472">Membrane</keyword>
<proteinExistence type="predicted"/>
<gene>
    <name evidence="5" type="ORF">EVOR1521_LOCUS8762</name>
</gene>
<name>A0AA36I4S8_9DINO</name>
<feature type="transmembrane region" description="Helical" evidence="3">
    <location>
        <begin position="342"/>
        <end position="369"/>
    </location>
</feature>
<sequence>MLRYAGFLLLACVAGQGLPAPPTEEQAKEFLEELKNRSNNSDARTETSSEMLDRVLGLVLEDASVVRLKSEQANKSEDCTWPSCAAYCVPCAKTNKYWTCLSSATQCQENSECVVGNCYAHAGYCYADAYPQHARCFMGAKAPRVDFHNTLILRLGAVGPVPLPKARAEDWFEWARGCCLVPLVLFGVGIFVAYKTCWVLDFSRGDQCEWLPATRKGIIVFSAVCLLFFCVLQVIRFKQTRRDIHAIEERFNRLQQSMRHFQDLTNELVEAERTYNQSLYFAPDSCSNNPLVTSLVQMLAQALMDEFAEVDVILQAIRDTLDTMMVLLARGKRAVHDYGVMVIYYPILPAFVMLLTMVVLLCINCYIWDRPKLLNDPWMRGVVKSLAPVMVIFILFSALSAAVVFYVALLISGVCLNIDENLEVAARRMHFRDVVPERINIDGVLQHTAKYYLRGTNVNPMATLLQNFEAALYTVLHFYMMFDWLVQAGAASCPGLNQLSPAPLIESLLETTQGAYDFVSAKNIWPYYHSIIHETTCRHFPRNGMGLVFICVLIGFFFCPAIAITISNHLKHMGFHLRKAHSLKDNIDTEAVGAIGVTVESKLDLLNPDEQALLLDDVFCGRSEEVIAKYRELSAQPRASSKIELPPVESESSDSA</sequence>
<feature type="signal peptide" evidence="4">
    <location>
        <begin position="1"/>
        <end position="19"/>
    </location>
</feature>
<keyword evidence="3" id="KW-1133">Transmembrane helix</keyword>
<evidence type="ECO:0000256" key="2">
    <source>
        <dbReference type="SAM" id="MobiDB-lite"/>
    </source>
</evidence>
<organism evidence="5 6">
    <name type="scientific">Effrenium voratum</name>
    <dbReference type="NCBI Taxonomy" id="2562239"/>
    <lineage>
        <taxon>Eukaryota</taxon>
        <taxon>Sar</taxon>
        <taxon>Alveolata</taxon>
        <taxon>Dinophyceae</taxon>
        <taxon>Suessiales</taxon>
        <taxon>Symbiodiniaceae</taxon>
        <taxon>Effrenium</taxon>
    </lineage>
</organism>
<dbReference type="Proteomes" id="UP001178507">
    <property type="component" value="Unassembled WGS sequence"/>
</dbReference>
<keyword evidence="3" id="KW-0812">Transmembrane</keyword>
<feature type="transmembrane region" description="Helical" evidence="3">
    <location>
        <begin position="547"/>
        <end position="566"/>
    </location>
</feature>
<feature type="transmembrane region" description="Helical" evidence="3">
    <location>
        <begin position="389"/>
        <end position="418"/>
    </location>
</feature>
<evidence type="ECO:0000256" key="4">
    <source>
        <dbReference type="SAM" id="SignalP"/>
    </source>
</evidence>
<keyword evidence="4" id="KW-0732">Signal</keyword>
<protein>
    <submittedName>
        <fullName evidence="5">Uncharacterized protein</fullName>
    </submittedName>
</protein>
<comment type="caution">
    <text evidence="5">The sequence shown here is derived from an EMBL/GenBank/DDBJ whole genome shotgun (WGS) entry which is preliminary data.</text>
</comment>
<evidence type="ECO:0000256" key="3">
    <source>
        <dbReference type="SAM" id="Phobius"/>
    </source>
</evidence>
<evidence type="ECO:0000256" key="1">
    <source>
        <dbReference type="SAM" id="Coils"/>
    </source>
</evidence>
<feature type="chain" id="PRO_5041385384" evidence="4">
    <location>
        <begin position="20"/>
        <end position="656"/>
    </location>
</feature>
<feature type="region of interest" description="Disordered" evidence="2">
    <location>
        <begin position="635"/>
        <end position="656"/>
    </location>
</feature>
<evidence type="ECO:0000313" key="6">
    <source>
        <dbReference type="Proteomes" id="UP001178507"/>
    </source>
</evidence>
<evidence type="ECO:0000313" key="5">
    <source>
        <dbReference type="EMBL" id="CAJ1380945.1"/>
    </source>
</evidence>
<feature type="coiled-coil region" evidence="1">
    <location>
        <begin position="237"/>
        <end position="274"/>
    </location>
</feature>
<feature type="transmembrane region" description="Helical" evidence="3">
    <location>
        <begin position="217"/>
        <end position="235"/>
    </location>
</feature>
<dbReference type="EMBL" id="CAUJNA010000764">
    <property type="protein sequence ID" value="CAJ1380945.1"/>
    <property type="molecule type" value="Genomic_DNA"/>
</dbReference>
<accession>A0AA36I4S8</accession>